<accession>A0A1E7KN88</accession>
<sequence length="86" mass="9345">MSGHQAYGRPLSLFHHDHPLLGHLVHDTLHDLTGRLTAVCPEVNPAASRTLTAIPGDGPPVAWLRPPQGGGQEWTTPLDHIREPKP</sequence>
<evidence type="ECO:0000256" key="1">
    <source>
        <dbReference type="SAM" id="MobiDB-lite"/>
    </source>
</evidence>
<reference evidence="2 3" key="1">
    <citation type="journal article" date="2016" name="Front. Microbiol.">
        <title>Comparative Genomics Analysis of Streptomyces Species Reveals Their Adaptation to the Marine Environment and Their Diversity at the Genomic Level.</title>
        <authorList>
            <person name="Tian X."/>
            <person name="Zhang Z."/>
            <person name="Yang T."/>
            <person name="Chen M."/>
            <person name="Li J."/>
            <person name="Chen F."/>
            <person name="Yang J."/>
            <person name="Li W."/>
            <person name="Zhang B."/>
            <person name="Zhang Z."/>
            <person name="Wu J."/>
            <person name="Zhang C."/>
            <person name="Long L."/>
            <person name="Xiao J."/>
        </authorList>
    </citation>
    <scope>NUCLEOTIDE SEQUENCE [LARGE SCALE GENOMIC DNA]</scope>
    <source>
        <strain evidence="2 3">SCSIO 02100</strain>
    </source>
</reference>
<protein>
    <submittedName>
        <fullName evidence="2">Uncharacterized protein</fullName>
    </submittedName>
</protein>
<comment type="caution">
    <text evidence="2">The sequence shown here is derived from an EMBL/GenBank/DDBJ whole genome shotgun (WGS) entry which is preliminary data.</text>
</comment>
<name>A0A1E7KN88_9ACTN</name>
<keyword evidence="3" id="KW-1185">Reference proteome</keyword>
<gene>
    <name evidence="2" type="ORF">AN216_03385</name>
</gene>
<feature type="region of interest" description="Disordered" evidence="1">
    <location>
        <begin position="66"/>
        <end position="86"/>
    </location>
</feature>
<proteinExistence type="predicted"/>
<dbReference type="EMBL" id="LJGU01000100">
    <property type="protein sequence ID" value="OEV05356.1"/>
    <property type="molecule type" value="Genomic_DNA"/>
</dbReference>
<evidence type="ECO:0000313" key="3">
    <source>
        <dbReference type="Proteomes" id="UP000176101"/>
    </source>
</evidence>
<organism evidence="2 3">
    <name type="scientific">Streptomyces oceani</name>
    <dbReference type="NCBI Taxonomy" id="1075402"/>
    <lineage>
        <taxon>Bacteria</taxon>
        <taxon>Bacillati</taxon>
        <taxon>Actinomycetota</taxon>
        <taxon>Actinomycetes</taxon>
        <taxon>Kitasatosporales</taxon>
        <taxon>Streptomycetaceae</taxon>
        <taxon>Streptomyces</taxon>
    </lineage>
</organism>
<evidence type="ECO:0000313" key="2">
    <source>
        <dbReference type="EMBL" id="OEV05356.1"/>
    </source>
</evidence>
<dbReference type="OrthoDB" id="4255650at2"/>
<dbReference type="AlphaFoldDB" id="A0A1E7KN88"/>
<dbReference type="Proteomes" id="UP000176101">
    <property type="component" value="Unassembled WGS sequence"/>
</dbReference>